<dbReference type="PANTHER" id="PTHR13402">
    <property type="entry name" value="RGPR-RELATED"/>
    <property type="match status" value="1"/>
</dbReference>
<comment type="caution">
    <text evidence="8">The sequence shown here is derived from an EMBL/GenBank/DDBJ whole genome shotgun (WGS) entry which is preliminary data.</text>
</comment>
<dbReference type="VEuPathDB" id="TriTrypDB:BCY84_15096"/>
<evidence type="ECO:0000256" key="6">
    <source>
        <dbReference type="SAM" id="MobiDB-lite"/>
    </source>
</evidence>
<accession>A0A7J6XZ48</accession>
<feature type="compositionally biased region" description="Polar residues" evidence="6">
    <location>
        <begin position="324"/>
        <end position="333"/>
    </location>
</feature>
<feature type="region of interest" description="Disordered" evidence="6">
    <location>
        <begin position="177"/>
        <end position="335"/>
    </location>
</feature>
<evidence type="ECO:0000256" key="3">
    <source>
        <dbReference type="ARBA" id="ARBA00022448"/>
    </source>
</evidence>
<feature type="region of interest" description="Disordered" evidence="6">
    <location>
        <begin position="98"/>
        <end position="137"/>
    </location>
</feature>
<feature type="compositionally biased region" description="Low complexity" evidence="6">
    <location>
        <begin position="1199"/>
        <end position="1211"/>
    </location>
</feature>
<dbReference type="GO" id="GO:0070973">
    <property type="term" value="P:protein localization to endoplasmic reticulum exit site"/>
    <property type="evidence" value="ECO:0007669"/>
    <property type="project" value="TreeGrafter"/>
</dbReference>
<feature type="region of interest" description="Disordered" evidence="6">
    <location>
        <begin position="572"/>
        <end position="592"/>
    </location>
</feature>
<feature type="domain" description="Sec16 Sec23-binding" evidence="7">
    <location>
        <begin position="846"/>
        <end position="1049"/>
    </location>
</feature>
<feature type="region of interest" description="Disordered" evidence="6">
    <location>
        <begin position="1140"/>
        <end position="1474"/>
    </location>
</feature>
<gene>
    <name evidence="8" type="ORF">ECC02_007335</name>
</gene>
<feature type="compositionally biased region" description="Polar residues" evidence="6">
    <location>
        <begin position="1"/>
        <end position="12"/>
    </location>
</feature>
<feature type="region of interest" description="Disordered" evidence="6">
    <location>
        <begin position="623"/>
        <end position="665"/>
    </location>
</feature>
<feature type="compositionally biased region" description="Polar residues" evidence="6">
    <location>
        <begin position="1212"/>
        <end position="1233"/>
    </location>
</feature>
<keyword evidence="4" id="KW-0256">Endoplasmic reticulum</keyword>
<dbReference type="GO" id="GO:0016192">
    <property type="term" value="P:vesicle-mediated transport"/>
    <property type="evidence" value="ECO:0007669"/>
    <property type="project" value="UniProtKB-KW"/>
</dbReference>
<feature type="compositionally biased region" description="Low complexity" evidence="6">
    <location>
        <begin position="1343"/>
        <end position="1352"/>
    </location>
</feature>
<feature type="compositionally biased region" description="Basic and acidic residues" evidence="6">
    <location>
        <begin position="1385"/>
        <end position="1407"/>
    </location>
</feature>
<feature type="compositionally biased region" description="Basic and acidic residues" evidence="6">
    <location>
        <begin position="1356"/>
        <end position="1368"/>
    </location>
</feature>
<feature type="compositionally biased region" description="Basic and acidic residues" evidence="6">
    <location>
        <begin position="1323"/>
        <end position="1333"/>
    </location>
</feature>
<feature type="region of interest" description="Disordered" evidence="6">
    <location>
        <begin position="1"/>
        <end position="76"/>
    </location>
</feature>
<sequence>MLHTGSYGQFTSAPGAAYPGHPAGNSAAASLSSTPNEGRTKVLAHNPFSTMRVSNDGDNEHRTEVRSSSAPLYQRPPVAFGTASSLHMNVMPALTAAATKSQGSKPLEQPPPPSRHLQQGQEESHQHHLQPALSPAANPLGFSQRVVENATAASLFTTSQVAAPQAVVAENTRFHRSPSAQIMRGPSLNSLPSASSGIELTPGDSTTKRSLYLRNLLKKDPPEFLKPSPGAPARRRSASGQGRASSPFGPMLSRLYANSNAQMAPDPRSYNAGTNAEGKQQQQLQDSLSTPRPPTPNEGEVGPLSSIEASVPAEQKNDEKNDNANRPSASVFSGAQARVPEAFSTTAPRGSQFFPRSVGVSDTLLSSGSFGASATEKPVHGSSVGEQQLIFHGMRPQDAGCSEPSFSCSELKSQLVDEKGSASNCAPISRIESNGALGTCGLMDGTQPPLVTRQATALPGEVRNSNLLSNGTRVMAGNLLPPPLAPPPVPISKSGEVPSFAPPKALGVSAYQGLNTPRNGGIRLQKQLNTFQATPGIETVECSPAPNPPSRQESQEGLYGADGITSVANEVPSAAAHEPHENGEFEYPPQGHQNTFLFTDLPATAVGLNAPEFRSFTEKGGVARFEPHKNTSVHSNGPQVRMSATLPPPSSSPSLEKPGTFNEKKGVSLDANKHLQARKRQKQRQQRWLNKNLCFALVTPTGRVITVSNVSRPGTFAVMNSRRLVDVFCGRVKDMKCFKIGEEHGKMLQILATSSSSLISNRNNDVPLTSLQEIVSKMTGIFPLFREVLLFMLRDPPPDWRTEGQKSLIKMLATAVAQMPIATGSRPNYPLNSELPQNSAKGLQKIQQLLCAGEREAAVTVALEHHLYSHAIIIAMMCPKKEHYMNVIRAVVEQELDPFSPLAHAYCMFNELPLPPFAPPPPPSQPSSSSSSLPVGGKTDERSSIRSSWLQHAAVLVSNFTKDSADGLIKLGDTLTNDGMIEEAHCCFLLSHLSPMGTPPPGRPLQSKQQQIMDLLRARLGVLGGHYHPNRLRSTFVSPKSTLLTDVLQIFRSHLESRGLASSGEKEKKTPPHGIPVCPERYRAAFHYMQVLWLYEVGMCEEALQLMNDLRRVVVPEPTNASSFTLNQLIFSGVVLSAASGREKPAPPTGRETPVRPIPEENIPPPMPSFSSAAKTSIGSSTGYRSTSALPPPPPPPQQQKQQQQQQQQQQLLSSQTSHLLNSSQRSGLQQQPLAPLPTSVQEQQQQQQQVMSNSPALCTKPDAPSLSGTSKIAPQVSTAAGSVLKGLPPPHFSAVPVPTPAAPPAMHLPEAPADAKSNFATAERDAHEKLDEPSILNSAPLQQPQPQPQQQSRGRAPEVKRAQEKPPKRSSSLEAITSFLFRRGRSEDKKKDEAKKMIIDTEKPPKFDPATGRYLFEDKEAEEEAERIRAGPPKPSSMAAKSIAAGGAPPSMLRPPTGPTGAPRAGTGTIQRARYVDMFNAT</sequence>
<evidence type="ECO:0000259" key="7">
    <source>
        <dbReference type="Pfam" id="PF12931"/>
    </source>
</evidence>
<evidence type="ECO:0000256" key="2">
    <source>
        <dbReference type="ARBA" id="ARBA00005927"/>
    </source>
</evidence>
<feature type="compositionally biased region" description="Polar residues" evidence="6">
    <location>
        <begin position="271"/>
        <end position="290"/>
    </location>
</feature>
<feature type="compositionally biased region" description="Low complexity" evidence="6">
    <location>
        <begin position="227"/>
        <end position="247"/>
    </location>
</feature>
<evidence type="ECO:0000313" key="9">
    <source>
        <dbReference type="Proteomes" id="UP000583944"/>
    </source>
</evidence>
<keyword evidence="3" id="KW-0813">Transport</keyword>
<proteinExistence type="inferred from homology"/>
<feature type="region of interest" description="Disordered" evidence="6">
    <location>
        <begin position="536"/>
        <end position="556"/>
    </location>
</feature>
<dbReference type="GO" id="GO:0070971">
    <property type="term" value="C:endoplasmic reticulum exit site"/>
    <property type="evidence" value="ECO:0007669"/>
    <property type="project" value="TreeGrafter"/>
</dbReference>
<dbReference type="PANTHER" id="PTHR13402:SF6">
    <property type="entry name" value="SECRETORY 16, ISOFORM I"/>
    <property type="match status" value="1"/>
</dbReference>
<reference evidence="8 9" key="1">
    <citation type="journal article" date="2019" name="Genome Biol. Evol.">
        <title>Nanopore Sequencing Significantly Improves Genome Assembly of the Protozoan Parasite Trypanosoma cruzi.</title>
        <authorList>
            <person name="Diaz-Viraque F."/>
            <person name="Pita S."/>
            <person name="Greif G."/>
            <person name="de Souza R.C.M."/>
            <person name="Iraola G."/>
            <person name="Robello C."/>
        </authorList>
    </citation>
    <scope>NUCLEOTIDE SEQUENCE [LARGE SCALE GENOMIC DNA]</scope>
    <source>
        <strain evidence="8 9">Berenice</strain>
    </source>
</reference>
<evidence type="ECO:0000256" key="4">
    <source>
        <dbReference type="ARBA" id="ARBA00022824"/>
    </source>
</evidence>
<feature type="compositionally biased region" description="Polar residues" evidence="6">
    <location>
        <begin position="1267"/>
        <end position="1281"/>
    </location>
</feature>
<dbReference type="Proteomes" id="UP000583944">
    <property type="component" value="Unassembled WGS sequence"/>
</dbReference>
<feature type="compositionally biased region" description="Pro residues" evidence="6">
    <location>
        <begin position="1288"/>
        <end position="1304"/>
    </location>
</feature>
<dbReference type="GO" id="GO:0012507">
    <property type="term" value="C:ER to Golgi transport vesicle membrane"/>
    <property type="evidence" value="ECO:0007669"/>
    <property type="project" value="TreeGrafter"/>
</dbReference>
<dbReference type="VEuPathDB" id="TriTrypDB:ECC02_007335"/>
<evidence type="ECO:0000256" key="5">
    <source>
        <dbReference type="ARBA" id="ARBA00022892"/>
    </source>
</evidence>
<evidence type="ECO:0000313" key="8">
    <source>
        <dbReference type="EMBL" id="KAF5219697.1"/>
    </source>
</evidence>
<dbReference type="Gene3D" id="1.25.40.1030">
    <property type="match status" value="1"/>
</dbReference>
<comment type="subcellular location">
    <subcellularLocation>
        <location evidence="1">Endoplasmic reticulum</location>
    </subcellularLocation>
</comment>
<feature type="compositionally biased region" description="Low complexity" evidence="6">
    <location>
        <begin position="13"/>
        <end position="24"/>
    </location>
</feature>
<feature type="compositionally biased region" description="Polar residues" evidence="6">
    <location>
        <begin position="187"/>
        <end position="209"/>
    </location>
</feature>
<dbReference type="Pfam" id="PF12931">
    <property type="entry name" value="TPR_Sec16"/>
    <property type="match status" value="1"/>
</dbReference>
<dbReference type="GO" id="GO:0007030">
    <property type="term" value="P:Golgi organization"/>
    <property type="evidence" value="ECO:0007669"/>
    <property type="project" value="TreeGrafter"/>
</dbReference>
<feature type="compositionally biased region" description="Low complexity" evidence="6">
    <location>
        <begin position="1460"/>
        <end position="1470"/>
    </location>
</feature>
<protein>
    <recommendedName>
        <fullName evidence="7">Sec16 Sec23-binding domain-containing protein</fullName>
    </recommendedName>
</protein>
<dbReference type="EMBL" id="JABDHM010000065">
    <property type="protein sequence ID" value="KAF5219697.1"/>
    <property type="molecule type" value="Genomic_DNA"/>
</dbReference>
<comment type="similarity">
    <text evidence="2">Belongs to the SEC16 family.</text>
</comment>
<feature type="region of interest" description="Disordered" evidence="6">
    <location>
        <begin position="917"/>
        <end position="940"/>
    </location>
</feature>
<organism evidence="8 9">
    <name type="scientific">Trypanosoma cruzi</name>
    <dbReference type="NCBI Taxonomy" id="5693"/>
    <lineage>
        <taxon>Eukaryota</taxon>
        <taxon>Discoba</taxon>
        <taxon>Euglenozoa</taxon>
        <taxon>Kinetoplastea</taxon>
        <taxon>Metakinetoplastina</taxon>
        <taxon>Trypanosomatida</taxon>
        <taxon>Trypanosomatidae</taxon>
        <taxon>Trypanosoma</taxon>
        <taxon>Schizotrypanum</taxon>
    </lineage>
</organism>
<feature type="compositionally biased region" description="Polar residues" evidence="6">
    <location>
        <begin position="1169"/>
        <end position="1189"/>
    </location>
</feature>
<evidence type="ECO:0000256" key="1">
    <source>
        <dbReference type="ARBA" id="ARBA00004240"/>
    </source>
</evidence>
<keyword evidence="5" id="KW-0931">ER-Golgi transport</keyword>
<name>A0A7J6XZ48_TRYCR</name>
<dbReference type="InterPro" id="IPR024298">
    <property type="entry name" value="Sec16_Sec23-bd"/>
</dbReference>
<feature type="compositionally biased region" description="Polar residues" evidence="6">
    <location>
        <begin position="27"/>
        <end position="37"/>
    </location>
</feature>